<dbReference type="STRING" id="144197.ENSSPAP00000001983"/>
<reference evidence="1" key="1">
    <citation type="submission" date="2023-09" db="UniProtKB">
        <authorList>
            <consortium name="Ensembl"/>
        </authorList>
    </citation>
    <scope>IDENTIFICATION</scope>
</reference>
<proteinExistence type="predicted"/>
<evidence type="ECO:0000313" key="1">
    <source>
        <dbReference type="Ensembl" id="ENSSPAP00000001983.1"/>
    </source>
</evidence>
<name>A0A3B4YZC4_9TELE</name>
<accession>A0A3B4YZC4</accession>
<organism evidence="1">
    <name type="scientific">Stegastes partitus</name>
    <name type="common">bicolor damselfish</name>
    <dbReference type="NCBI Taxonomy" id="144197"/>
    <lineage>
        <taxon>Eukaryota</taxon>
        <taxon>Metazoa</taxon>
        <taxon>Chordata</taxon>
        <taxon>Craniata</taxon>
        <taxon>Vertebrata</taxon>
        <taxon>Euteleostomi</taxon>
        <taxon>Actinopterygii</taxon>
        <taxon>Neopterygii</taxon>
        <taxon>Teleostei</taxon>
        <taxon>Neoteleostei</taxon>
        <taxon>Acanthomorphata</taxon>
        <taxon>Ovalentaria</taxon>
        <taxon>Pomacentridae</taxon>
        <taxon>Stegastes</taxon>
    </lineage>
</organism>
<dbReference type="GeneTree" id="ENSGT00990000213983"/>
<sequence length="84" mass="9210">MVPEGVIFEHDGVFIHPSGDEDGLDQDLLVSGCLRILDKDAEVLVEFRPLEDTVDPSNMLCAGKKHSALLPGQFGSIKLMFVKK</sequence>
<dbReference type="Ensembl" id="ENSSPAT00000002016.1">
    <property type="protein sequence ID" value="ENSSPAP00000001983.1"/>
    <property type="gene ID" value="ENSSPAG00000001510.1"/>
</dbReference>
<dbReference type="AlphaFoldDB" id="A0A3B4YZC4"/>
<protein>
    <submittedName>
        <fullName evidence="1">Uncharacterized protein</fullName>
    </submittedName>
</protein>